<dbReference type="InterPro" id="IPR036271">
    <property type="entry name" value="Tet_transcr_reg_TetR-rel_C_sf"/>
</dbReference>
<dbReference type="InterPro" id="IPR001647">
    <property type="entry name" value="HTH_TetR"/>
</dbReference>
<dbReference type="PRINTS" id="PR00455">
    <property type="entry name" value="HTHTETR"/>
</dbReference>
<organism evidence="6 7">
    <name type="scientific">Kribbella sancticallisti</name>
    <dbReference type="NCBI Taxonomy" id="460087"/>
    <lineage>
        <taxon>Bacteria</taxon>
        <taxon>Bacillati</taxon>
        <taxon>Actinomycetota</taxon>
        <taxon>Actinomycetes</taxon>
        <taxon>Propionibacteriales</taxon>
        <taxon>Kribbellaceae</taxon>
        <taxon>Kribbella</taxon>
    </lineage>
</organism>
<comment type="caution">
    <text evidence="6">The sequence shown here is derived from an EMBL/GenBank/DDBJ whole genome shotgun (WGS) entry which is preliminary data.</text>
</comment>
<name>A0ABN2ECZ3_9ACTN</name>
<evidence type="ECO:0000259" key="5">
    <source>
        <dbReference type="PROSITE" id="PS50977"/>
    </source>
</evidence>
<sequence length="192" mass="20857">MPKLWNDTIEAHRLAVREAILDATWKLAAEYGVLAVTMSQIAERAGVGRATLYKYFPDVESILVANHDRHVGDHLAHLAVLRDRAPDPGRQLEAVLEGYAMICHHRGRHGTEELSALLHREEHVGAAQRQLVDLFRDVIAGAAAAGRLRADVVPAELASYCLHALAAAGELTSEEAVRRLVAVTLAGLRATA</sequence>
<keyword evidence="2 4" id="KW-0238">DNA-binding</keyword>
<dbReference type="InterPro" id="IPR050109">
    <property type="entry name" value="HTH-type_TetR-like_transc_reg"/>
</dbReference>
<protein>
    <submittedName>
        <fullName evidence="6">TetR/AcrR family transcriptional regulator</fullName>
    </submittedName>
</protein>
<evidence type="ECO:0000256" key="3">
    <source>
        <dbReference type="ARBA" id="ARBA00023163"/>
    </source>
</evidence>
<evidence type="ECO:0000313" key="6">
    <source>
        <dbReference type="EMBL" id="GAA1599956.1"/>
    </source>
</evidence>
<dbReference type="InterPro" id="IPR009057">
    <property type="entry name" value="Homeodomain-like_sf"/>
</dbReference>
<dbReference type="PROSITE" id="PS50977">
    <property type="entry name" value="HTH_TETR_2"/>
    <property type="match status" value="1"/>
</dbReference>
<dbReference type="Gene3D" id="1.10.357.10">
    <property type="entry name" value="Tetracycline Repressor, domain 2"/>
    <property type="match status" value="1"/>
</dbReference>
<evidence type="ECO:0000256" key="4">
    <source>
        <dbReference type="PROSITE-ProRule" id="PRU00335"/>
    </source>
</evidence>
<dbReference type="RefSeq" id="WP_344220288.1">
    <property type="nucleotide sequence ID" value="NZ_BAAAOS010000048.1"/>
</dbReference>
<feature type="domain" description="HTH tetR-type" evidence="5">
    <location>
        <begin position="14"/>
        <end position="74"/>
    </location>
</feature>
<feature type="DNA-binding region" description="H-T-H motif" evidence="4">
    <location>
        <begin position="37"/>
        <end position="56"/>
    </location>
</feature>
<dbReference type="PANTHER" id="PTHR30055">
    <property type="entry name" value="HTH-TYPE TRANSCRIPTIONAL REGULATOR RUTR"/>
    <property type="match status" value="1"/>
</dbReference>
<evidence type="ECO:0000256" key="2">
    <source>
        <dbReference type="ARBA" id="ARBA00023125"/>
    </source>
</evidence>
<dbReference type="Pfam" id="PF00440">
    <property type="entry name" value="TetR_N"/>
    <property type="match status" value="1"/>
</dbReference>
<accession>A0ABN2ECZ3</accession>
<evidence type="ECO:0000256" key="1">
    <source>
        <dbReference type="ARBA" id="ARBA00023015"/>
    </source>
</evidence>
<dbReference type="SUPFAM" id="SSF46689">
    <property type="entry name" value="Homeodomain-like"/>
    <property type="match status" value="1"/>
</dbReference>
<proteinExistence type="predicted"/>
<dbReference type="EMBL" id="BAAAOS010000048">
    <property type="protein sequence ID" value="GAA1599956.1"/>
    <property type="molecule type" value="Genomic_DNA"/>
</dbReference>
<keyword evidence="1" id="KW-0805">Transcription regulation</keyword>
<dbReference type="InterPro" id="IPR049445">
    <property type="entry name" value="TetR_SbtR-like_C"/>
</dbReference>
<keyword evidence="7" id="KW-1185">Reference proteome</keyword>
<reference evidence="6 7" key="1">
    <citation type="journal article" date="2019" name="Int. J. Syst. Evol. Microbiol.">
        <title>The Global Catalogue of Microorganisms (GCM) 10K type strain sequencing project: providing services to taxonomists for standard genome sequencing and annotation.</title>
        <authorList>
            <consortium name="The Broad Institute Genomics Platform"/>
            <consortium name="The Broad Institute Genome Sequencing Center for Infectious Disease"/>
            <person name="Wu L."/>
            <person name="Ma J."/>
        </authorList>
    </citation>
    <scope>NUCLEOTIDE SEQUENCE [LARGE SCALE GENOMIC DNA]</scope>
    <source>
        <strain evidence="6 7">JCM 14969</strain>
    </source>
</reference>
<dbReference type="Pfam" id="PF21597">
    <property type="entry name" value="TetR_C_43"/>
    <property type="match status" value="1"/>
</dbReference>
<gene>
    <name evidence="6" type="ORF">GCM10009789_62630</name>
</gene>
<evidence type="ECO:0000313" key="7">
    <source>
        <dbReference type="Proteomes" id="UP001500393"/>
    </source>
</evidence>
<dbReference type="Proteomes" id="UP001500393">
    <property type="component" value="Unassembled WGS sequence"/>
</dbReference>
<dbReference type="PANTHER" id="PTHR30055:SF234">
    <property type="entry name" value="HTH-TYPE TRANSCRIPTIONAL REGULATOR BETI"/>
    <property type="match status" value="1"/>
</dbReference>
<dbReference type="SUPFAM" id="SSF48498">
    <property type="entry name" value="Tetracyclin repressor-like, C-terminal domain"/>
    <property type="match status" value="1"/>
</dbReference>
<keyword evidence="3" id="KW-0804">Transcription</keyword>